<evidence type="ECO:0000259" key="6">
    <source>
        <dbReference type="Pfam" id="PF12464"/>
    </source>
</evidence>
<evidence type="ECO:0000256" key="3">
    <source>
        <dbReference type="ARBA" id="ARBA00022737"/>
    </source>
</evidence>
<evidence type="ECO:0000256" key="1">
    <source>
        <dbReference type="ARBA" id="ARBA00007274"/>
    </source>
</evidence>
<dbReference type="PANTHER" id="PTHR43017:SF1">
    <property type="entry name" value="ACETYLTRANSFERASE YJL218W-RELATED"/>
    <property type="match status" value="1"/>
</dbReference>
<keyword evidence="3" id="KW-0677">Repeat</keyword>
<name>A0A0C1ZDF1_9VIBR</name>
<keyword evidence="4 5" id="KW-0012">Acyltransferase</keyword>
<evidence type="ECO:0000256" key="4">
    <source>
        <dbReference type="ARBA" id="ARBA00023315"/>
    </source>
</evidence>
<dbReference type="EMBL" id="JPRD01000042">
    <property type="protein sequence ID" value="KIF51106.1"/>
    <property type="molecule type" value="Genomic_DNA"/>
</dbReference>
<dbReference type="Pfam" id="PF12464">
    <property type="entry name" value="Mac"/>
    <property type="match status" value="1"/>
</dbReference>
<dbReference type="InterPro" id="IPR011004">
    <property type="entry name" value="Trimer_LpxA-like_sf"/>
</dbReference>
<gene>
    <name evidence="7" type="ORF">H735_21065</name>
</gene>
<dbReference type="AlphaFoldDB" id="A0A0C1ZDF1"/>
<feature type="domain" description="Maltose/galactoside acetyltransferase" evidence="6">
    <location>
        <begin position="13"/>
        <end position="54"/>
    </location>
</feature>
<protein>
    <recommendedName>
        <fullName evidence="5">Acetyltransferase</fullName>
        <ecNumber evidence="5">2.3.1.-</ecNumber>
    </recommendedName>
</protein>
<dbReference type="PATRIC" id="fig|1229493.5.peg.3611"/>
<dbReference type="CDD" id="cd03357">
    <property type="entry name" value="LbH_MAT_GAT"/>
    <property type="match status" value="1"/>
</dbReference>
<dbReference type="PANTHER" id="PTHR43017">
    <property type="entry name" value="GALACTOSIDE O-ACETYLTRANSFERASE"/>
    <property type="match status" value="1"/>
</dbReference>
<dbReference type="EC" id="2.3.1.-" evidence="5"/>
<comment type="similarity">
    <text evidence="1 5">Belongs to the transferase hexapeptide repeat family.</text>
</comment>
<dbReference type="Pfam" id="PF00132">
    <property type="entry name" value="Hexapep"/>
    <property type="match status" value="1"/>
</dbReference>
<dbReference type="InterPro" id="IPR024688">
    <property type="entry name" value="Mac_dom"/>
</dbReference>
<dbReference type="Proteomes" id="UP000031586">
    <property type="component" value="Unassembled WGS sequence"/>
</dbReference>
<sequence length="204" mass="22091">MSSKLADFSVHIPITPELFEFQTEVKEKLYDFNHARPSEHLKKAEIIESLLGSANGVNIVPPFYCDMGKNIHFTQGGFLNAGVTILDLAPVHIGEYVQIGPNVVISTAGHPFELAERVRPIATGNPITIGDSVWIGAGAIILDGVTIGDRAIIGAGSVVTKDIPADCVAVGSPCRVVKTIEQSEMPSEEEIIEMWRPLMEMKLD</sequence>
<proteinExistence type="inferred from homology"/>
<dbReference type="GO" id="GO:0008870">
    <property type="term" value="F:galactoside O-acetyltransferase activity"/>
    <property type="evidence" value="ECO:0007669"/>
    <property type="project" value="TreeGrafter"/>
</dbReference>
<keyword evidence="2 5" id="KW-0808">Transferase</keyword>
<dbReference type="SUPFAM" id="SSF51161">
    <property type="entry name" value="Trimeric LpxA-like enzymes"/>
    <property type="match status" value="1"/>
</dbReference>
<dbReference type="InterPro" id="IPR018357">
    <property type="entry name" value="Hexapep_transf_CS"/>
</dbReference>
<dbReference type="Gene3D" id="2.160.10.10">
    <property type="entry name" value="Hexapeptide repeat proteins"/>
    <property type="match status" value="1"/>
</dbReference>
<dbReference type="RefSeq" id="WP_020196101.1">
    <property type="nucleotide sequence ID" value="NZ_BAOH01000039.1"/>
</dbReference>
<evidence type="ECO:0000313" key="8">
    <source>
        <dbReference type="Proteomes" id="UP000031586"/>
    </source>
</evidence>
<reference evidence="7 8" key="1">
    <citation type="submission" date="2014-07" db="EMBL/GenBank/DDBJ databases">
        <title>Unique and conserved regions in Vibrio harveyi and related species in comparison with the shrimp pathogen Vibrio harveyi CAIM 1792.</title>
        <authorList>
            <person name="Espinoza-Valles I."/>
            <person name="Vora G."/>
            <person name="Leekitcharoenphon P."/>
            <person name="Ussery D."/>
            <person name="Hoj L."/>
            <person name="Gomez-Gil B."/>
        </authorList>
    </citation>
    <scope>NUCLEOTIDE SEQUENCE [LARGE SCALE GENOMIC DNA]</scope>
    <source>
        <strain evidence="8">CAIM 1854 / LMG 25443</strain>
    </source>
</reference>
<evidence type="ECO:0000256" key="5">
    <source>
        <dbReference type="RuleBase" id="RU367021"/>
    </source>
</evidence>
<evidence type="ECO:0000256" key="2">
    <source>
        <dbReference type="ARBA" id="ARBA00022679"/>
    </source>
</evidence>
<dbReference type="PROSITE" id="PS00101">
    <property type="entry name" value="HEXAPEP_TRANSFERASES"/>
    <property type="match status" value="1"/>
</dbReference>
<evidence type="ECO:0000313" key="7">
    <source>
        <dbReference type="EMBL" id="KIF51106.1"/>
    </source>
</evidence>
<organism evidence="7 8">
    <name type="scientific">Vibrio owensii CAIM 1854 = LMG 25443</name>
    <dbReference type="NCBI Taxonomy" id="1229493"/>
    <lineage>
        <taxon>Bacteria</taxon>
        <taxon>Pseudomonadati</taxon>
        <taxon>Pseudomonadota</taxon>
        <taxon>Gammaproteobacteria</taxon>
        <taxon>Vibrionales</taxon>
        <taxon>Vibrionaceae</taxon>
        <taxon>Vibrio</taxon>
    </lineage>
</organism>
<comment type="caution">
    <text evidence="7">The sequence shown here is derived from an EMBL/GenBank/DDBJ whole genome shotgun (WGS) entry which is preliminary data.</text>
</comment>
<accession>A0A0C1ZDF1</accession>
<dbReference type="InterPro" id="IPR001451">
    <property type="entry name" value="Hexapep"/>
</dbReference>
<dbReference type="InterPro" id="IPR039369">
    <property type="entry name" value="LacA-like"/>
</dbReference>